<keyword evidence="3 7" id="KW-0227">DNA damage</keyword>
<accession>A0AAD3CXU1</accession>
<evidence type="ECO:0000313" key="11">
    <source>
        <dbReference type="Proteomes" id="UP001054902"/>
    </source>
</evidence>
<feature type="region of interest" description="Disordered" evidence="8">
    <location>
        <begin position="1"/>
        <end position="31"/>
    </location>
</feature>
<evidence type="ECO:0000256" key="2">
    <source>
        <dbReference type="ARBA" id="ARBA00008997"/>
    </source>
</evidence>
<evidence type="ECO:0000256" key="6">
    <source>
        <dbReference type="ARBA" id="ARBA00023242"/>
    </source>
</evidence>
<keyword evidence="11" id="KW-1185">Reference proteome</keyword>
<dbReference type="InterPro" id="IPR027786">
    <property type="entry name" value="Nse4/EID"/>
</dbReference>
<dbReference type="InterPro" id="IPR014854">
    <property type="entry name" value="Nse4_C"/>
</dbReference>
<dbReference type="GO" id="GO:0006281">
    <property type="term" value="P:DNA repair"/>
    <property type="evidence" value="ECO:0007669"/>
    <property type="project" value="UniProtKB-UniRule"/>
</dbReference>
<dbReference type="Pfam" id="PF08743">
    <property type="entry name" value="Nse4_C"/>
    <property type="match status" value="1"/>
</dbReference>
<name>A0AAD3CXU1_9STRA</name>
<dbReference type="PANTHER" id="PTHR16140">
    <property type="entry name" value="NON-STRUCTURAL MAINTENANCE OF CHROMOSOMES ELEMENT 4"/>
    <property type="match status" value="1"/>
</dbReference>
<protein>
    <recommendedName>
        <fullName evidence="7">Non-structural maintenance of chromosomes element 4</fullName>
    </recommendedName>
</protein>
<dbReference type="GO" id="GO:0005634">
    <property type="term" value="C:nucleus"/>
    <property type="evidence" value="ECO:0007669"/>
    <property type="project" value="UniProtKB-SubCell"/>
</dbReference>
<keyword evidence="5 7" id="KW-0234">DNA repair</keyword>
<feature type="compositionally biased region" description="Basic residues" evidence="8">
    <location>
        <begin position="166"/>
        <end position="175"/>
    </location>
</feature>
<feature type="region of interest" description="Disordered" evidence="8">
    <location>
        <begin position="164"/>
        <end position="205"/>
    </location>
</feature>
<feature type="compositionally biased region" description="Basic and acidic residues" evidence="8">
    <location>
        <begin position="1"/>
        <end position="12"/>
    </location>
</feature>
<dbReference type="GO" id="GO:0006310">
    <property type="term" value="P:DNA recombination"/>
    <property type="evidence" value="ECO:0007669"/>
    <property type="project" value="UniProtKB-UniRule"/>
</dbReference>
<feature type="compositionally biased region" description="Basic and acidic residues" evidence="8">
    <location>
        <begin position="196"/>
        <end position="205"/>
    </location>
</feature>
<dbReference type="PANTHER" id="PTHR16140:SF0">
    <property type="entry name" value="NON-STRUCTURAL MAINTENANCE OF CHROMOSOMES ELEMENT 4"/>
    <property type="match status" value="1"/>
</dbReference>
<keyword evidence="4 7" id="KW-0233">DNA recombination</keyword>
<comment type="subunit">
    <text evidence="7">Component of the SMC5-SMC6 complex.</text>
</comment>
<sequence length="370" mass="43008">MPRSREAEGEPRRKSKRMKVMSDSGQTEAERRELRIKQRALKAKIIDERSELSEQIADVNSGKFQDTRNENNKLYENVNYTRESVLDSENIELLASRAARQADKLIETPRYDVTKLVSKLKTKCSEDGVYFNWRLFGREVGSMFNSTPSHVSFMNGPLDAEYEAKQRKKAERRKRTNVDDVEEKEVGTVQQKKRSKDQDKLSAAERNVDQMKKLVEIHSAENNNLHVEEAEKEFNKPHTEWTKEERRAFIKKYPDPDQVDAVPFLFNPNSFTQTVENIFSLSFLVKNGDAKVQVKKPEQCVSESEKPGLYIKHFDAKKEEKRSKQRQKRQAIVSLSMADWKALVNAHQVKESVVPHRAKSKYIKQSQDED</sequence>
<evidence type="ECO:0000256" key="5">
    <source>
        <dbReference type="ARBA" id="ARBA00023204"/>
    </source>
</evidence>
<evidence type="ECO:0000256" key="8">
    <source>
        <dbReference type="SAM" id="MobiDB-lite"/>
    </source>
</evidence>
<comment type="function">
    <text evidence="7">Component of the SMC5-SMC6 complex, that promotes sister chromatid alignment after DNA damage and facilitates double-stranded DNA breaks (DSBs) repair via homologous recombination between sister chromatids.</text>
</comment>
<proteinExistence type="inferred from homology"/>
<evidence type="ECO:0000256" key="4">
    <source>
        <dbReference type="ARBA" id="ARBA00023172"/>
    </source>
</evidence>
<dbReference type="GO" id="GO:0030915">
    <property type="term" value="C:Smc5-Smc6 complex"/>
    <property type="evidence" value="ECO:0007669"/>
    <property type="project" value="UniProtKB-UniRule"/>
</dbReference>
<organism evidence="10 11">
    <name type="scientific">Chaetoceros tenuissimus</name>
    <dbReference type="NCBI Taxonomy" id="426638"/>
    <lineage>
        <taxon>Eukaryota</taxon>
        <taxon>Sar</taxon>
        <taxon>Stramenopiles</taxon>
        <taxon>Ochrophyta</taxon>
        <taxon>Bacillariophyta</taxon>
        <taxon>Coscinodiscophyceae</taxon>
        <taxon>Chaetocerotophycidae</taxon>
        <taxon>Chaetocerotales</taxon>
        <taxon>Chaetocerotaceae</taxon>
        <taxon>Chaetoceros</taxon>
    </lineage>
</organism>
<comment type="similarity">
    <text evidence="2 7">Belongs to the NSE4 family.</text>
</comment>
<evidence type="ECO:0000256" key="1">
    <source>
        <dbReference type="ARBA" id="ARBA00004123"/>
    </source>
</evidence>
<reference evidence="10 11" key="1">
    <citation type="journal article" date="2021" name="Sci. Rep.">
        <title>The genome of the diatom Chaetoceros tenuissimus carries an ancient integrated fragment of an extant virus.</title>
        <authorList>
            <person name="Hongo Y."/>
            <person name="Kimura K."/>
            <person name="Takaki Y."/>
            <person name="Yoshida Y."/>
            <person name="Baba S."/>
            <person name="Kobayashi G."/>
            <person name="Nagasaki K."/>
            <person name="Hano T."/>
            <person name="Tomaru Y."/>
        </authorList>
    </citation>
    <scope>NUCLEOTIDE SEQUENCE [LARGE SCALE GENOMIC DNA]</scope>
    <source>
        <strain evidence="10 11">NIES-3715</strain>
    </source>
</reference>
<evidence type="ECO:0000313" key="10">
    <source>
        <dbReference type="EMBL" id="GFH52965.1"/>
    </source>
</evidence>
<dbReference type="Proteomes" id="UP001054902">
    <property type="component" value="Unassembled WGS sequence"/>
</dbReference>
<dbReference type="EMBL" id="BLLK01000046">
    <property type="protein sequence ID" value="GFH52965.1"/>
    <property type="molecule type" value="Genomic_DNA"/>
</dbReference>
<feature type="domain" description="Non-structural maintenance of chromosome element 4 C-terminal" evidence="9">
    <location>
        <begin position="259"/>
        <end position="353"/>
    </location>
</feature>
<gene>
    <name evidence="10" type="ORF">CTEN210_09441</name>
</gene>
<evidence type="ECO:0000256" key="3">
    <source>
        <dbReference type="ARBA" id="ARBA00022763"/>
    </source>
</evidence>
<keyword evidence="6 7" id="KW-0539">Nucleus</keyword>
<comment type="caution">
    <text evidence="10">The sequence shown here is derived from an EMBL/GenBank/DDBJ whole genome shotgun (WGS) entry which is preliminary data.</text>
</comment>
<evidence type="ECO:0000256" key="7">
    <source>
        <dbReference type="RuleBase" id="RU365071"/>
    </source>
</evidence>
<dbReference type="AlphaFoldDB" id="A0AAD3CXU1"/>
<comment type="subcellular location">
    <subcellularLocation>
        <location evidence="1 7">Nucleus</location>
    </subcellularLocation>
</comment>
<evidence type="ECO:0000259" key="9">
    <source>
        <dbReference type="Pfam" id="PF08743"/>
    </source>
</evidence>